<keyword evidence="3" id="KW-0813">Transport</keyword>
<keyword evidence="7 14" id="KW-1133">Transmembrane helix</keyword>
<comment type="subcellular location">
    <subcellularLocation>
        <location evidence="2">Cell membrane</location>
        <topology evidence="2">Multi-pass membrane protein</topology>
    </subcellularLocation>
    <subcellularLocation>
        <location evidence="1">Endosome membrane</location>
        <topology evidence="1">Multi-pass membrane protein</topology>
    </subcellularLocation>
</comment>
<organism evidence="17 18">
    <name type="scientific">Plectus sambesii</name>
    <dbReference type="NCBI Taxonomy" id="2011161"/>
    <lineage>
        <taxon>Eukaryota</taxon>
        <taxon>Metazoa</taxon>
        <taxon>Ecdysozoa</taxon>
        <taxon>Nematoda</taxon>
        <taxon>Chromadorea</taxon>
        <taxon>Plectida</taxon>
        <taxon>Plectina</taxon>
        <taxon>Plectoidea</taxon>
        <taxon>Plectidae</taxon>
        <taxon>Plectus</taxon>
    </lineage>
</organism>
<feature type="region of interest" description="Disordered" evidence="13">
    <location>
        <begin position="40"/>
        <end position="59"/>
    </location>
</feature>
<feature type="transmembrane region" description="Helical" evidence="14">
    <location>
        <begin position="424"/>
        <end position="446"/>
    </location>
</feature>
<evidence type="ECO:0000259" key="15">
    <source>
        <dbReference type="Pfam" id="PF08016"/>
    </source>
</evidence>
<dbReference type="Pfam" id="PF08016">
    <property type="entry name" value="PKD_channel"/>
    <property type="match status" value="1"/>
</dbReference>
<dbReference type="PANTHER" id="PTHR12127:SF7">
    <property type="entry name" value="SD02261P"/>
    <property type="match status" value="1"/>
</dbReference>
<dbReference type="CDD" id="cd21050">
    <property type="entry name" value="ELD_TRPML"/>
    <property type="match status" value="1"/>
</dbReference>
<reference evidence="18" key="1">
    <citation type="submission" date="2022-11" db="UniProtKB">
        <authorList>
            <consortium name="WormBaseParasite"/>
        </authorList>
    </citation>
    <scope>IDENTIFICATION</scope>
</reference>
<feature type="transmembrane region" description="Helical" evidence="14">
    <location>
        <begin position="458"/>
        <end position="478"/>
    </location>
</feature>
<evidence type="ECO:0000256" key="9">
    <source>
        <dbReference type="ARBA" id="ARBA00023136"/>
    </source>
</evidence>
<dbReference type="Gene3D" id="1.10.287.70">
    <property type="match status" value="1"/>
</dbReference>
<evidence type="ECO:0000256" key="11">
    <source>
        <dbReference type="ARBA" id="ARBA00023303"/>
    </source>
</evidence>
<keyword evidence="9 14" id="KW-0472">Membrane</keyword>
<keyword evidence="11" id="KW-0407">Ion channel</keyword>
<feature type="domain" description="Mucolipin extracytosolic" evidence="16">
    <location>
        <begin position="146"/>
        <end position="348"/>
    </location>
</feature>
<evidence type="ECO:0000256" key="12">
    <source>
        <dbReference type="ARBA" id="ARBA00036634"/>
    </source>
</evidence>
<keyword evidence="17" id="KW-1185">Reference proteome</keyword>
<keyword evidence="10" id="KW-1015">Disulfide bond</keyword>
<dbReference type="GO" id="GO:0005765">
    <property type="term" value="C:lysosomal membrane"/>
    <property type="evidence" value="ECO:0007669"/>
    <property type="project" value="TreeGrafter"/>
</dbReference>
<evidence type="ECO:0000256" key="13">
    <source>
        <dbReference type="SAM" id="MobiDB-lite"/>
    </source>
</evidence>
<keyword evidence="4" id="KW-1003">Cell membrane</keyword>
<dbReference type="GO" id="GO:0010008">
    <property type="term" value="C:endosome membrane"/>
    <property type="evidence" value="ECO:0007669"/>
    <property type="project" value="UniProtKB-SubCell"/>
</dbReference>
<dbReference type="InterPro" id="IPR039031">
    <property type="entry name" value="Mucolipin"/>
</dbReference>
<evidence type="ECO:0000256" key="6">
    <source>
        <dbReference type="ARBA" id="ARBA00022753"/>
    </source>
</evidence>
<dbReference type="AlphaFoldDB" id="A0A914WCN1"/>
<dbReference type="InterPro" id="IPR049134">
    <property type="entry name" value="MCLN_ECD"/>
</dbReference>
<dbReference type="GO" id="GO:0005886">
    <property type="term" value="C:plasma membrane"/>
    <property type="evidence" value="ECO:0007669"/>
    <property type="project" value="UniProtKB-SubCell"/>
</dbReference>
<evidence type="ECO:0000256" key="5">
    <source>
        <dbReference type="ARBA" id="ARBA00022692"/>
    </source>
</evidence>
<dbReference type="InterPro" id="IPR013122">
    <property type="entry name" value="PKD1_2_channel"/>
</dbReference>
<dbReference type="WBParaSite" id="PSAMB.scaffold363size54468.g5111.t1">
    <property type="protein sequence ID" value="PSAMB.scaffold363size54468.g5111.t1"/>
    <property type="gene ID" value="PSAMB.scaffold363size54468.g5111"/>
</dbReference>
<evidence type="ECO:0000256" key="2">
    <source>
        <dbReference type="ARBA" id="ARBA00004651"/>
    </source>
</evidence>
<dbReference type="Pfam" id="PF21381">
    <property type="entry name" value="MCLN_ECD"/>
    <property type="match status" value="1"/>
</dbReference>
<feature type="domain" description="Polycystin cation channel PKD1/PKD2" evidence="15">
    <location>
        <begin position="443"/>
        <end position="592"/>
    </location>
</feature>
<dbReference type="PANTHER" id="PTHR12127">
    <property type="entry name" value="MUCOLIPIN"/>
    <property type="match status" value="1"/>
</dbReference>
<feature type="compositionally biased region" description="Basic and acidic residues" evidence="13">
    <location>
        <begin position="76"/>
        <end position="85"/>
    </location>
</feature>
<evidence type="ECO:0000313" key="17">
    <source>
        <dbReference type="Proteomes" id="UP000887566"/>
    </source>
</evidence>
<evidence type="ECO:0000256" key="4">
    <source>
        <dbReference type="ARBA" id="ARBA00022475"/>
    </source>
</evidence>
<evidence type="ECO:0000256" key="8">
    <source>
        <dbReference type="ARBA" id="ARBA00023065"/>
    </source>
</evidence>
<comment type="catalytic activity">
    <reaction evidence="12">
        <text>Ca(2+)(in) = Ca(2+)(out)</text>
        <dbReference type="Rhea" id="RHEA:29671"/>
        <dbReference type="ChEBI" id="CHEBI:29108"/>
    </reaction>
</comment>
<dbReference type="FunFam" id="1.10.287.70:FF:000207">
    <property type="entry name" value="Predicted protein"/>
    <property type="match status" value="1"/>
</dbReference>
<evidence type="ECO:0000259" key="16">
    <source>
        <dbReference type="Pfam" id="PF21381"/>
    </source>
</evidence>
<sequence length="669" mass="76465">MSGNSQEEICQLRQFKSAVLPTEETPLLPRSSRLLMATRSRHLHSRDGRQSRPPEQGGDMIEEHAVSSTATALDSDAEHADRDDLTPAQRLSGDRLRRDLIFFFMNPMQKWRVRKQLPFKLALQVIKIVIVTAQLTMFAQLRMNHVAFMENTNTVLRHKFLPDWDSVRDVVVYPPAIGAYSAFTTKDLYDTIASVIYNYYNLDDSFVSYSYDTRKGHMESEITPIKDIPPLQMCINRIKSAEVVNNTYVFDTTVVQNCHLLNFTEKEVDDIKQNASGAVPLLLQHRNITFNALQLTDIGIKFNLRTIHFGHMAPDAKPECYRIAVRVNYDNSGHTGQVMISLSSEISYVEKCNGKLVVEATTSVENIIMGLIDIFVLLTCLSSLILCCRAVIRAQFLKQSCEEYFEDVMKAPLSLSDRLEFLNLWYVMIVINDCLIIIGTICKVSIEFRDFDNSLFTTTGLMLGCGTLLVYIGVLRYFGFFSQYNVLVLTLKKSLPNMLRFMTCAAVIYGGFLFAGWVIIGPYSLKFRTLSTASEALFSLLNGDDMFATFFTINDNNYTIKVFGTIYIYIFVSLFIYVVISLFIAIIMDAYEIIKDRYDHGYQDEKSPLRDFVKEVEMVSEYPPDYLVQLADCSTCWPFFRRLRERYTTTASYGHMVDEEPVTDNSVIT</sequence>
<dbReference type="Proteomes" id="UP000887566">
    <property type="component" value="Unplaced"/>
</dbReference>
<proteinExistence type="predicted"/>
<feature type="transmembrane region" description="Helical" evidence="14">
    <location>
        <begin position="499"/>
        <end position="520"/>
    </location>
</feature>
<dbReference type="GO" id="GO:0072345">
    <property type="term" value="F:NAADP-sensitive calcium-release channel activity"/>
    <property type="evidence" value="ECO:0007669"/>
    <property type="project" value="TreeGrafter"/>
</dbReference>
<feature type="transmembrane region" description="Helical" evidence="14">
    <location>
        <begin position="367"/>
        <end position="392"/>
    </location>
</feature>
<name>A0A914WCN1_9BILA</name>
<accession>A0A914WCN1</accession>
<evidence type="ECO:0000256" key="1">
    <source>
        <dbReference type="ARBA" id="ARBA00004337"/>
    </source>
</evidence>
<protein>
    <submittedName>
        <fullName evidence="18">Polycystin cation channel PKD1/PKD2 domain-containing protein</fullName>
    </submittedName>
</protein>
<keyword evidence="5 14" id="KW-0812">Transmembrane</keyword>
<evidence type="ECO:0000256" key="3">
    <source>
        <dbReference type="ARBA" id="ARBA00022448"/>
    </source>
</evidence>
<keyword evidence="8" id="KW-0406">Ion transport</keyword>
<feature type="transmembrane region" description="Helical" evidence="14">
    <location>
        <begin position="566"/>
        <end position="588"/>
    </location>
</feature>
<keyword evidence="6" id="KW-0967">Endosome</keyword>
<evidence type="ECO:0000256" key="14">
    <source>
        <dbReference type="SAM" id="Phobius"/>
    </source>
</evidence>
<evidence type="ECO:0000256" key="10">
    <source>
        <dbReference type="ARBA" id="ARBA00023157"/>
    </source>
</evidence>
<evidence type="ECO:0000256" key="7">
    <source>
        <dbReference type="ARBA" id="ARBA00022989"/>
    </source>
</evidence>
<feature type="region of interest" description="Disordered" evidence="13">
    <location>
        <begin position="68"/>
        <end position="88"/>
    </location>
</feature>
<evidence type="ECO:0000313" key="18">
    <source>
        <dbReference type="WBParaSite" id="PSAMB.scaffold363size54468.g5111.t1"/>
    </source>
</evidence>